<dbReference type="EMBL" id="KX346560">
    <property type="protein sequence ID" value="ANW61943.1"/>
    <property type="molecule type" value="Genomic_DNA"/>
</dbReference>
<reference evidence="1" key="1">
    <citation type="journal article" date="2016" name="Appl. Environ. Microbiol.">
        <title>Functional genome mining for metabolites encoded by large gene clusters using heterologous expression of a whole genomic BAC library in Streptomyces.</title>
        <authorList>
            <person name="Xu M."/>
            <person name="Wang Y."/>
            <person name="Zhao Z."/>
            <person name="Gao G."/>
            <person name="Huang S."/>
            <person name="Kang Q."/>
            <person name="He X."/>
            <person name="Lin S."/>
            <person name="Pang X."/>
            <person name="Deng Z."/>
            <person name="Tao M."/>
        </authorList>
    </citation>
    <scope>NUCLEOTIDE SEQUENCE</scope>
    <source>
        <strain evidence="1">Sal35</strain>
    </source>
</reference>
<protein>
    <submittedName>
        <fullName evidence="1">Uncharacterized protein</fullName>
    </submittedName>
</protein>
<accession>A0A1B1WA65</accession>
<evidence type="ECO:0000313" key="1">
    <source>
        <dbReference type="EMBL" id="ANW61943.1"/>
    </source>
</evidence>
<sequence>MSTVLEAAFAALPDELRGPAPLYVLCHDYSVFAARRLVTRCHDTERRLRPSDSIRPEASELVRPYLTAAGHRGSCYLLAGVSAGAVLELVASSGHPGVVVCEPALLPGDDPHHRDCLAVAAAWGPGGELPVLPDMAPSTPSGLLNALSTERQS</sequence>
<dbReference type="AlphaFoldDB" id="A0A1B1WA65"/>
<name>A0A1B1WA65_STRRO</name>
<organism evidence="1">
    <name type="scientific">Streptomyces rochei</name>
    <name type="common">Streptomyces parvullus</name>
    <dbReference type="NCBI Taxonomy" id="1928"/>
    <lineage>
        <taxon>Bacteria</taxon>
        <taxon>Bacillati</taxon>
        <taxon>Actinomycetota</taxon>
        <taxon>Actinomycetes</taxon>
        <taxon>Kitasatosporales</taxon>
        <taxon>Streptomycetaceae</taxon>
        <taxon>Streptomyces</taxon>
        <taxon>Streptomyces rochei group</taxon>
    </lineage>
</organism>
<proteinExistence type="predicted"/>